<evidence type="ECO:0000313" key="2">
    <source>
        <dbReference type="EMBL" id="RQG94532.1"/>
    </source>
</evidence>
<protein>
    <submittedName>
        <fullName evidence="2">Uncharacterized protein</fullName>
    </submittedName>
</protein>
<feature type="compositionally biased region" description="Basic and acidic residues" evidence="1">
    <location>
        <begin position="1"/>
        <end position="10"/>
    </location>
</feature>
<gene>
    <name evidence="2" type="ORF">EA473_10595</name>
</gene>
<dbReference type="EMBL" id="REGA01000008">
    <property type="protein sequence ID" value="RQG94532.1"/>
    <property type="molecule type" value="Genomic_DNA"/>
</dbReference>
<evidence type="ECO:0000313" key="3">
    <source>
        <dbReference type="Proteomes" id="UP000282323"/>
    </source>
</evidence>
<proteinExistence type="predicted"/>
<accession>A0A3N6N7Z9</accession>
<sequence>MEPGRRHGDYHPGNCSSGRPAGSPRFWTGRTPTSLTRDTHCARAETRFVGLYARTVPPAERIDLRRTFRTAYARHATLEEGFDRRRRRQCRNALARRRP</sequence>
<feature type="region of interest" description="Disordered" evidence="1">
    <location>
        <begin position="1"/>
        <end position="34"/>
    </location>
</feature>
<reference evidence="2 3" key="1">
    <citation type="submission" date="2018-10" db="EMBL/GenBank/DDBJ databases">
        <title>Natrarchaeobius chitinivorans gen. nov., sp. nov., and Natrarchaeobius haloalkaliphilus sp. nov., alkaliphilic, chitin-utilizing haloarchaea from hypersaline alkaline lakes.</title>
        <authorList>
            <person name="Sorokin D.Y."/>
            <person name="Elcheninov A.G."/>
            <person name="Kostrikina N.A."/>
            <person name="Bale N.J."/>
            <person name="Sinninghe Damste J.S."/>
            <person name="Khijniak T.V."/>
            <person name="Kublanov I.V."/>
            <person name="Toshchakov S.V."/>
        </authorList>
    </citation>
    <scope>NUCLEOTIDE SEQUENCE [LARGE SCALE GENOMIC DNA]</scope>
    <source>
        <strain evidence="2 3">AArcht4T</strain>
    </source>
</reference>
<comment type="caution">
    <text evidence="2">The sequence shown here is derived from an EMBL/GenBank/DDBJ whole genome shotgun (WGS) entry which is preliminary data.</text>
</comment>
<evidence type="ECO:0000256" key="1">
    <source>
        <dbReference type="SAM" id="MobiDB-lite"/>
    </source>
</evidence>
<dbReference type="AlphaFoldDB" id="A0A3N6N7Z9"/>
<name>A0A3N6N7Z9_NATCH</name>
<organism evidence="2 3">
    <name type="scientific">Natrarchaeobius chitinivorans</name>
    <dbReference type="NCBI Taxonomy" id="1679083"/>
    <lineage>
        <taxon>Archaea</taxon>
        <taxon>Methanobacteriati</taxon>
        <taxon>Methanobacteriota</taxon>
        <taxon>Stenosarchaea group</taxon>
        <taxon>Halobacteria</taxon>
        <taxon>Halobacteriales</taxon>
        <taxon>Natrialbaceae</taxon>
        <taxon>Natrarchaeobius</taxon>
    </lineage>
</organism>
<dbReference type="Proteomes" id="UP000282323">
    <property type="component" value="Unassembled WGS sequence"/>
</dbReference>
<keyword evidence="3" id="KW-1185">Reference proteome</keyword>